<dbReference type="InterPro" id="IPR010982">
    <property type="entry name" value="Lambda_DNA-bd_dom_sf"/>
</dbReference>
<evidence type="ECO:0000313" key="3">
    <source>
        <dbReference type="Proteomes" id="UP000813215"/>
    </source>
</evidence>
<dbReference type="Proteomes" id="UP000813215">
    <property type="component" value="Unassembled WGS sequence"/>
</dbReference>
<reference evidence="2" key="2">
    <citation type="journal article" date="2022" name="Microbiol. Resour. Announc.">
        <title>Metagenome Sequencing to Explore Phylogenomics of Terrestrial Cyanobacteria.</title>
        <authorList>
            <person name="Ward R.D."/>
            <person name="Stajich J.E."/>
            <person name="Johansen J.R."/>
            <person name="Huntemann M."/>
            <person name="Clum A."/>
            <person name="Foster B."/>
            <person name="Foster B."/>
            <person name="Roux S."/>
            <person name="Palaniappan K."/>
            <person name="Varghese N."/>
            <person name="Mukherjee S."/>
            <person name="Reddy T.B.K."/>
            <person name="Daum C."/>
            <person name="Copeland A."/>
            <person name="Chen I.A."/>
            <person name="Ivanova N.N."/>
            <person name="Kyrpides N.C."/>
            <person name="Shapiro N."/>
            <person name="Eloe-Fadrosh E.A."/>
            <person name="Pietrasiak N."/>
        </authorList>
    </citation>
    <scope>NUCLEOTIDE SEQUENCE</scope>
    <source>
        <strain evidence="2">HA4357-MV3</strain>
    </source>
</reference>
<sequence>MPPKHSHKSRRERGVILTAQGRQKLQQMMRAAEIERNGGQYFTQEQLSEYTGLSLNMIARILKQEQTVDKRSLVRFLQAFDSQLLKEDYTQSVCSPKNLEVRQPNQQQDWGEATDVAVFYGREAELLQLQQWIVQEHCRLVALLSQSVTWSHRQGLVCQFQSGWSGSG</sequence>
<dbReference type="GO" id="GO:0003677">
    <property type="term" value="F:DNA binding"/>
    <property type="evidence" value="ECO:0007669"/>
    <property type="project" value="InterPro"/>
</dbReference>
<dbReference type="AlphaFoldDB" id="A0A9E3LRU0"/>
<dbReference type="EMBL" id="JAHHHW010000049">
    <property type="protein sequence ID" value="MBW4431082.1"/>
    <property type="molecule type" value="Genomic_DNA"/>
</dbReference>
<evidence type="ECO:0000313" key="2">
    <source>
        <dbReference type="EMBL" id="MBW4431082.1"/>
    </source>
</evidence>
<dbReference type="CDD" id="cd00093">
    <property type="entry name" value="HTH_XRE"/>
    <property type="match status" value="1"/>
</dbReference>
<proteinExistence type="predicted"/>
<organism evidence="2 3">
    <name type="scientific">Pelatocladus maniniholoensis HA4357-MV3</name>
    <dbReference type="NCBI Taxonomy" id="1117104"/>
    <lineage>
        <taxon>Bacteria</taxon>
        <taxon>Bacillati</taxon>
        <taxon>Cyanobacteriota</taxon>
        <taxon>Cyanophyceae</taxon>
        <taxon>Nostocales</taxon>
        <taxon>Nostocaceae</taxon>
        <taxon>Pelatocladus</taxon>
    </lineage>
</organism>
<protein>
    <recommendedName>
        <fullName evidence="1">HTH cro/C1-type domain-containing protein</fullName>
    </recommendedName>
</protein>
<reference evidence="2" key="1">
    <citation type="submission" date="2021-05" db="EMBL/GenBank/DDBJ databases">
        <authorList>
            <person name="Pietrasiak N."/>
            <person name="Ward R."/>
            <person name="Stajich J.E."/>
            <person name="Kurbessoian T."/>
        </authorList>
    </citation>
    <scope>NUCLEOTIDE SEQUENCE</scope>
    <source>
        <strain evidence="2">HA4357-MV3</strain>
    </source>
</reference>
<dbReference type="SUPFAM" id="SSF47413">
    <property type="entry name" value="lambda repressor-like DNA-binding domains"/>
    <property type="match status" value="1"/>
</dbReference>
<feature type="domain" description="HTH cro/C1-type" evidence="1">
    <location>
        <begin position="43"/>
        <end position="89"/>
    </location>
</feature>
<name>A0A9E3LRU0_9NOST</name>
<dbReference type="PROSITE" id="PS50943">
    <property type="entry name" value="HTH_CROC1"/>
    <property type="match status" value="1"/>
</dbReference>
<comment type="caution">
    <text evidence="2">The sequence shown here is derived from an EMBL/GenBank/DDBJ whole genome shotgun (WGS) entry which is preliminary data.</text>
</comment>
<dbReference type="InterPro" id="IPR001387">
    <property type="entry name" value="Cro/C1-type_HTH"/>
</dbReference>
<accession>A0A9E3LRU0</accession>
<evidence type="ECO:0000259" key="1">
    <source>
        <dbReference type="PROSITE" id="PS50943"/>
    </source>
</evidence>
<gene>
    <name evidence="2" type="ORF">KME28_04935</name>
</gene>